<accession>A0A9N9JHF2</accession>
<sequence>MINFTNEEEEIVRKAFDRAFQDPSDLSERFMLFINKCSREYETTKDYYAPYTTLIQASGTGKSKLLKNFAENIMTVYCCLRDSKSSGYPSRSHIANTLLREFENERDAIVTYLAYICACFQKLQEFNGSCKEWIDEHTNKNSQ</sequence>
<dbReference type="PANTHER" id="PTHR33266:SF1">
    <property type="entry name" value="F-BOX DOMAIN-CONTAINING PROTEIN"/>
    <property type="match status" value="1"/>
</dbReference>
<gene>
    <name evidence="1" type="ORF">ALEPTO_LOCUS14552</name>
</gene>
<dbReference type="PANTHER" id="PTHR33266">
    <property type="entry name" value="CHROMOSOME 15, WHOLE GENOME SHOTGUN SEQUENCE"/>
    <property type="match status" value="1"/>
</dbReference>
<comment type="caution">
    <text evidence="1">The sequence shown here is derived from an EMBL/GenBank/DDBJ whole genome shotgun (WGS) entry which is preliminary data.</text>
</comment>
<dbReference type="EMBL" id="CAJVPS010057432">
    <property type="protein sequence ID" value="CAG8778721.1"/>
    <property type="molecule type" value="Genomic_DNA"/>
</dbReference>
<evidence type="ECO:0000313" key="1">
    <source>
        <dbReference type="EMBL" id="CAG8778721.1"/>
    </source>
</evidence>
<evidence type="ECO:0000313" key="2">
    <source>
        <dbReference type="Proteomes" id="UP000789508"/>
    </source>
</evidence>
<dbReference type="OrthoDB" id="2432117at2759"/>
<dbReference type="Proteomes" id="UP000789508">
    <property type="component" value="Unassembled WGS sequence"/>
</dbReference>
<protein>
    <submittedName>
        <fullName evidence="1">2616_t:CDS:1</fullName>
    </submittedName>
</protein>
<keyword evidence="2" id="KW-1185">Reference proteome</keyword>
<proteinExistence type="predicted"/>
<name>A0A9N9JHF2_9GLOM</name>
<dbReference type="AlphaFoldDB" id="A0A9N9JHF2"/>
<reference evidence="1" key="1">
    <citation type="submission" date="2021-06" db="EMBL/GenBank/DDBJ databases">
        <authorList>
            <person name="Kallberg Y."/>
            <person name="Tangrot J."/>
            <person name="Rosling A."/>
        </authorList>
    </citation>
    <scope>NUCLEOTIDE SEQUENCE</scope>
    <source>
        <strain evidence="1">FL130A</strain>
    </source>
</reference>
<feature type="non-terminal residue" evidence="1">
    <location>
        <position position="143"/>
    </location>
</feature>
<organism evidence="1 2">
    <name type="scientific">Ambispora leptoticha</name>
    <dbReference type="NCBI Taxonomy" id="144679"/>
    <lineage>
        <taxon>Eukaryota</taxon>
        <taxon>Fungi</taxon>
        <taxon>Fungi incertae sedis</taxon>
        <taxon>Mucoromycota</taxon>
        <taxon>Glomeromycotina</taxon>
        <taxon>Glomeromycetes</taxon>
        <taxon>Archaeosporales</taxon>
        <taxon>Ambisporaceae</taxon>
        <taxon>Ambispora</taxon>
    </lineage>
</organism>